<keyword evidence="1" id="KW-0812">Transmembrane</keyword>
<dbReference type="Pfam" id="PF10067">
    <property type="entry name" value="DUF2306"/>
    <property type="match status" value="1"/>
</dbReference>
<accession>A0ABT0MHH2</accession>
<evidence type="ECO:0000313" key="3">
    <source>
        <dbReference type="Proteomes" id="UP001431217"/>
    </source>
</evidence>
<gene>
    <name evidence="2" type="ORF">M2650_05260</name>
</gene>
<evidence type="ECO:0000313" key="2">
    <source>
        <dbReference type="EMBL" id="MCL1634048.1"/>
    </source>
</evidence>
<evidence type="ECO:0000256" key="1">
    <source>
        <dbReference type="SAM" id="Phobius"/>
    </source>
</evidence>
<feature type="transmembrane region" description="Helical" evidence="1">
    <location>
        <begin position="111"/>
        <end position="130"/>
    </location>
</feature>
<dbReference type="InterPro" id="IPR018750">
    <property type="entry name" value="DUF2306_membrane"/>
</dbReference>
<feature type="transmembrane region" description="Helical" evidence="1">
    <location>
        <begin position="28"/>
        <end position="53"/>
    </location>
</feature>
<feature type="transmembrane region" description="Helical" evidence="1">
    <location>
        <begin position="142"/>
        <end position="159"/>
    </location>
</feature>
<organism evidence="2 3">
    <name type="scientific">Luteimonas galliterrae</name>
    <dbReference type="NCBI Taxonomy" id="2940486"/>
    <lineage>
        <taxon>Bacteria</taxon>
        <taxon>Pseudomonadati</taxon>
        <taxon>Pseudomonadota</taxon>
        <taxon>Gammaproteobacteria</taxon>
        <taxon>Lysobacterales</taxon>
        <taxon>Lysobacteraceae</taxon>
        <taxon>Luteimonas</taxon>
    </lineage>
</organism>
<name>A0ABT0MHH2_9GAMM</name>
<feature type="transmembrane region" description="Helical" evidence="1">
    <location>
        <begin position="214"/>
        <end position="233"/>
    </location>
</feature>
<keyword evidence="3" id="KW-1185">Reference proteome</keyword>
<proteinExistence type="predicted"/>
<keyword evidence="1" id="KW-1133">Transmembrane helix</keyword>
<dbReference type="Proteomes" id="UP001431217">
    <property type="component" value="Unassembled WGS sequence"/>
</dbReference>
<keyword evidence="1" id="KW-0472">Membrane</keyword>
<dbReference type="EMBL" id="JAMBEP010000001">
    <property type="protein sequence ID" value="MCL1634048.1"/>
    <property type="molecule type" value="Genomic_DNA"/>
</dbReference>
<sequence>MNEAAARLAAFPAALVSWHPAVRWAGTALAATAWFSGCLFALYILAFYGGALIDGAAGSGQAARMFDPAALRASVGIGLHLLAGVVLLLLGPIQLIAALRARWPKLHRWSGRVYASAAMLAGAGGLAFILARGTIGGTQMDVAFSIYGLALMLAAGNAVRHARAGRFEAHRAWAIRLFALVIGSWLYRIEYTGWRVLAGGAGHTATFDGPFDTAMLYFFFVPNLLLAETFLRAKRNGAGLALQAATTLALAGATAALALLTYLLALRAWGPPIVARLFGG</sequence>
<feature type="transmembrane region" description="Helical" evidence="1">
    <location>
        <begin position="240"/>
        <end position="265"/>
    </location>
</feature>
<protein>
    <submittedName>
        <fullName evidence="2">DUF2306 domain-containing protein</fullName>
    </submittedName>
</protein>
<reference evidence="2 3" key="1">
    <citation type="submission" date="2022-05" db="EMBL/GenBank/DDBJ databases">
        <title>Luteimonas sp. SX5, whole genome shotgun sequencing project.</title>
        <authorList>
            <person name="Zhao G."/>
            <person name="Shen L."/>
        </authorList>
    </citation>
    <scope>NUCLEOTIDE SEQUENCE [LARGE SCALE GENOMIC DNA]</scope>
    <source>
        <strain evidence="2 3">SX5</strain>
    </source>
</reference>
<comment type="caution">
    <text evidence="2">The sequence shown here is derived from an EMBL/GenBank/DDBJ whole genome shotgun (WGS) entry which is preliminary data.</text>
</comment>
<feature type="transmembrane region" description="Helical" evidence="1">
    <location>
        <begin position="171"/>
        <end position="187"/>
    </location>
</feature>
<feature type="transmembrane region" description="Helical" evidence="1">
    <location>
        <begin position="73"/>
        <end position="99"/>
    </location>
</feature>
<dbReference type="RefSeq" id="WP_249472137.1">
    <property type="nucleotide sequence ID" value="NZ_JAMBEP010000001.1"/>
</dbReference>